<sequence>MADLYYLYNSAVGWRDLPPTMRPAGASAPTSGNLVRARGHTVIHNLADGLPDPVPVQLTGLWDTGYEELLSSELDWWTWFVTGCTEYRRGDRPPDEVRGSSLIWAPVDDDSSVATVTITLIPARVRNPATAPSGAFKGF</sequence>
<evidence type="ECO:0000313" key="2">
    <source>
        <dbReference type="Proteomes" id="UP000002524"/>
    </source>
</evidence>
<name>Q9RZ43_DEIRA</name>
<protein>
    <submittedName>
        <fullName evidence="1">Uncharacterized protein</fullName>
    </submittedName>
</protein>
<dbReference type="AlphaFoldDB" id="Q9RZ43"/>
<dbReference type="KEGG" id="dra:DR_A0111"/>
<gene>
    <name evidence="1" type="ordered locus">DR_A0111</name>
</gene>
<evidence type="ECO:0000313" key="1">
    <source>
        <dbReference type="EMBL" id="AAF12365.1"/>
    </source>
</evidence>
<dbReference type="OrthoDB" id="72045at2"/>
<dbReference type="InParanoid" id="Q9RZ43"/>
<dbReference type="PATRIC" id="fig|243230.17.peg.2998"/>
<accession>Q9RZ43</accession>
<dbReference type="EMBL" id="AE001825">
    <property type="protein sequence ID" value="AAF12365.1"/>
    <property type="molecule type" value="Genomic_DNA"/>
</dbReference>
<dbReference type="PIR" id="A75606">
    <property type="entry name" value="A75606"/>
</dbReference>
<proteinExistence type="predicted"/>
<dbReference type="RefSeq" id="WP_010889370.1">
    <property type="nucleotide sequence ID" value="NC_001264.1"/>
</dbReference>
<keyword evidence="2" id="KW-1185">Reference proteome</keyword>
<dbReference type="HOGENOM" id="CLU_1841844_0_0_0"/>
<organism evidence="1 2">
    <name type="scientific">Deinococcus radiodurans (strain ATCC 13939 / DSM 20539 / JCM 16871 / CCUG 27074 / LMG 4051 / NBRC 15346 / NCIMB 9279 / VKM B-1422 / R1)</name>
    <dbReference type="NCBI Taxonomy" id="243230"/>
    <lineage>
        <taxon>Bacteria</taxon>
        <taxon>Thermotogati</taxon>
        <taxon>Deinococcota</taxon>
        <taxon>Deinococci</taxon>
        <taxon>Deinococcales</taxon>
        <taxon>Deinococcaceae</taxon>
        <taxon>Deinococcus</taxon>
    </lineage>
</organism>
<dbReference type="GeneID" id="69519005"/>
<reference evidence="1 2" key="1">
    <citation type="journal article" date="1999" name="Science">
        <title>Genome sequence of the radioresistant bacterium Deinococcus radiodurans R1.</title>
        <authorList>
            <person name="White O."/>
            <person name="Eisen J.A."/>
            <person name="Heidelberg J.F."/>
            <person name="Hickey E.K."/>
            <person name="Peterson J.D."/>
            <person name="Dodson R.J."/>
            <person name="Haft D.H."/>
            <person name="Gwinn M.L."/>
            <person name="Nelson W.C."/>
            <person name="Richardson D.L."/>
            <person name="Moffat K.S."/>
            <person name="Qin H."/>
            <person name="Jiang L."/>
            <person name="Pamphile W."/>
            <person name="Crosby M."/>
            <person name="Shen M."/>
            <person name="Vamathevan J.J."/>
            <person name="Lam P."/>
            <person name="McDonald L."/>
            <person name="Utterback T."/>
            <person name="Zalewski C."/>
            <person name="Makarova K.S."/>
            <person name="Aravind L."/>
            <person name="Daly M.J."/>
            <person name="Minton K.W."/>
            <person name="Fleischmann R.D."/>
            <person name="Ketchum K.A."/>
            <person name="Nelson K.E."/>
            <person name="Salzberg S."/>
            <person name="Smith H.O."/>
            <person name="Venter J.C."/>
            <person name="Fraser C.M."/>
        </authorList>
    </citation>
    <scope>NUCLEOTIDE SEQUENCE [LARGE SCALE GENOMIC DNA]</scope>
    <source>
        <strain evidence="2">ATCC 13939 / DSM 20539 / JCM 16871 / LMG 4051 / NBRC 15346 / NCIMB 9279 / R1 / VKM B-1422</strain>
    </source>
</reference>
<dbReference type="EnsemblBacteria" id="AAF12365">
    <property type="protein sequence ID" value="AAF12365"/>
    <property type="gene ID" value="DR_A0111"/>
</dbReference>
<dbReference type="Proteomes" id="UP000002524">
    <property type="component" value="Chromosome 2"/>
</dbReference>
<dbReference type="STRING" id="243230.DR_A0111"/>
<dbReference type="PaxDb" id="243230-DR_A0111"/>